<accession>A0A9X3XBH4</accession>
<dbReference type="RefSeq" id="WP_272459084.1">
    <property type="nucleotide sequence ID" value="NZ_JAGTJJ010000023.1"/>
</dbReference>
<name>A0A9X3XBH4_9BACT</name>
<dbReference type="InterPro" id="IPR021655">
    <property type="entry name" value="Put_metal-bd"/>
</dbReference>
<protein>
    <submittedName>
        <fullName evidence="2">Uncharacterized protein</fullName>
    </submittedName>
</protein>
<dbReference type="Proteomes" id="UP001151081">
    <property type="component" value="Unassembled WGS sequence"/>
</dbReference>
<organism evidence="2 3">
    <name type="scientific">Polyangium jinanense</name>
    <dbReference type="NCBI Taxonomy" id="2829994"/>
    <lineage>
        <taxon>Bacteria</taxon>
        <taxon>Pseudomonadati</taxon>
        <taxon>Myxococcota</taxon>
        <taxon>Polyangia</taxon>
        <taxon>Polyangiales</taxon>
        <taxon>Polyangiaceae</taxon>
        <taxon>Polyangium</taxon>
    </lineage>
</organism>
<reference evidence="2 3" key="1">
    <citation type="submission" date="2021-04" db="EMBL/GenBank/DDBJ databases">
        <title>Genome analysis of Polyangium sp.</title>
        <authorList>
            <person name="Li Y."/>
            <person name="Wang J."/>
        </authorList>
    </citation>
    <scope>NUCLEOTIDE SEQUENCE [LARGE SCALE GENOMIC DNA]</scope>
    <source>
        <strain evidence="2 3">SDU14</strain>
    </source>
</reference>
<gene>
    <name evidence="2" type="ORF">KEG57_30375</name>
</gene>
<dbReference type="PROSITE" id="PS51257">
    <property type="entry name" value="PROKAR_LIPOPROTEIN"/>
    <property type="match status" value="1"/>
</dbReference>
<dbReference type="EMBL" id="JAGTJJ010000023">
    <property type="protein sequence ID" value="MDC3984826.1"/>
    <property type="molecule type" value="Genomic_DNA"/>
</dbReference>
<keyword evidence="1" id="KW-0732">Signal</keyword>
<evidence type="ECO:0000256" key="1">
    <source>
        <dbReference type="SAM" id="SignalP"/>
    </source>
</evidence>
<sequence>MTRRTGYSLLGLLMAAMTILSCTTILGIDTESDENPCSAGDLPPLECGVGACRTIRPACVNGLPMTCPPVDSQADEICDGIDNNCDGLIDEGCPCMEGAVQSCYSGAPLTRNVGICITGIQTCTNGIWLDCTGEVLPGLENCDDNFDNDCNGKVNDNCACTEGQTRKCYGGPPISQGVANCKEGDQTCLNGFWGDCKADVIPGGEVCDGVDNNCDGAIDEISGCECSGDQTKECYTGDDKFVGIGVCKKGYYPCKGGKFDETKCLTEVLPGAEVCNGLDDDCNGLPDDAMGLGLDCTTKLPGICKFGKTDCGIDEETGKPGTICTPDVKPFQNPEQGCNLVDDNCDGVIDEGVLCCPEDGIQNGSETDVNCGGTCVIKCPDGKKCNTGDDCVSQVCVSGICVGDTCDDATENGTETDVDCGGSACPGCQPTKNCEYGSDCLSNVCVGGKCQAPTCFDGVENGNESDKDCGDACKPLLCVNLQNCNSALDCVSLSCKDKVCQAATCGDTTKNGSETDIDCGGGQCQGCGTGQGCNVGADCKEKVCGANKTCLAPTCTDSAANGQETDVNCGGPDCVARCDTGQKCLVATDCQSKICTNNICAPSQCTDFVQNGTETDVDCGGGCPEKCDPSEKCKTNVDCKSDVCTGGICLSPTCSDNKKNGAETDLDCGGPCVQEQKKCSDGKQCQFAGDCQSGVCTGGICVPAQCNDQTKNGNETDIDCGGGLPCQACDIGKNCLNAIDCKTNICSAGKCAPKPIGEFCLSALECASGNCVDGFCCNSSCDGTCFACSAAKKGQGNNGFCQAIVGNADPDNECASDNPSSCGNTGFCNGAGACAKYSNSVECVVATCKDITTAKLPQFCNGNGACLTSAEQSCVPYTCSAGQCNTSCAIDAQCAGGYYCNNSQCIPKGTISSSCQTNNQCASGNCVDGVCCDSACTGTCYACSAGKKGQGSDGICGPVVNNGDPDNECATTSIASCGTTGVCDGTGKCALHPNGAPCAAAECLNATTLSPSSTCNGSGTCTATSQISCAPYLCKNNACSSTCVGDVDCATGNYCLLSSCQAKKADGNSCIGNNECANGNCVDGVCCNNACTGLCQACSAGKKGSGADGTCGPIANGQDPDNDCMDGQCADSTTLNVTQVCNGAGACKAGVTASCTPYVCAPGVSCPTTCTSDANCASTHYCNASNQCVSKKATGQTCTNPTGNECTSGNCVDGYCCNEACAGTCRACSIAAGAATNGSCANIQNGGTDANPVCGGLNTCDGGGVCKKALGQACGVGSDCSSGFCADGVCCNEACGGTCRACTLAKKGAGTDGQCGNIASGSTDDAPVCGGANVCDGTGACKKKMGEACVVGTECVSGSCVDGVCCSSGSCSTCQTCNKNIMTAGTCQNINAGTTDNNPVGACTGTNTCDGSGTCKKNDGQVCGNASECLSGNCVDGVCCNGTCTGECQACSVAAGAATNGVCGNITSGQPDNYPANTCAAPKACDGGGVCKSANGIVCATGSDCVTGNCVDGVCCDTSCTGVCKACSVAKGAAANGVCGNIAPGSTDDAPVCGGSNVCNGSGACLKTKGEVCSTASECASGACVDGVCCTAMACGSCQTCNKNIMLAGTCTNIDSGQPDNFPAGNCTGTNVCDGAGVCKELNGSACSTAGECFSGNCIDGFCCDSACNGTCRTCAAASGAPANGTCGNVTSGTQDTVPANACTGTNVCDGTGTCKKSNGAVCGAGNECLSGNCVDGVCCNSTCTSTCQACSAAAKGQGSDGTCGNIVSGMQDNVAASTCVGMNACNGSGVCKETNGSACSTTGECLSNFCADGVCCNAACTGTCDACSIAAGGTTDGTCGDMIPGLEDTNATTVCSGANACGPSGTCVNNKKENGQSCTMANDCASGQCVEGVCCNSACTGTCQSCSVTGNVGMCSPIPAGQPDNVPANTCTGTSACDGAGTCEKANGQTCSTPDECGSGNCVDNVCCNSSCNGVCQACNTAGNPGVCSPVPVGTSDSLCPTGQGCDGAGGCKKLNGQACASAAECNSGHCVDGVCCNGACSGVCEACSAAAKGSGGNGTCQPITSGKYDDFPANTCVAPSACNGAGVCSP</sequence>
<feature type="signal peptide" evidence="1">
    <location>
        <begin position="1"/>
        <end position="27"/>
    </location>
</feature>
<proteinExistence type="predicted"/>
<evidence type="ECO:0000313" key="3">
    <source>
        <dbReference type="Proteomes" id="UP001151081"/>
    </source>
</evidence>
<dbReference type="Pfam" id="PF11617">
    <property type="entry name" value="Cu-binding_MopE"/>
    <property type="match status" value="5"/>
</dbReference>
<feature type="chain" id="PRO_5040793816" evidence="1">
    <location>
        <begin position="28"/>
        <end position="2092"/>
    </location>
</feature>
<evidence type="ECO:0000313" key="2">
    <source>
        <dbReference type="EMBL" id="MDC3984826.1"/>
    </source>
</evidence>
<keyword evidence="3" id="KW-1185">Reference proteome</keyword>
<comment type="caution">
    <text evidence="2">The sequence shown here is derived from an EMBL/GenBank/DDBJ whole genome shotgun (WGS) entry which is preliminary data.</text>
</comment>